<sequence length="615" mass="68080">MSGVLDEEDESNIKLYDILNVSKDATEEQIKASYRRLCQTYHPDKHTDSEKKDVATRNFTRVKEAYEVLSDPLKRRVYDEYGVEGIRTVAAEGLELSVWEDIQSRFQQNAANGTSNQKTNEKDSLLTVHNQVKVSTDGTGLVSFLEDVDAGLEGNPFIITQMTLSSNLTAYVTNLDILAASYNITTRGVSRSASSSFSITGRRTFDADTFAEVSYIYGASRKRSSSTITAKLWRKLTATTSSMLEATYDSNQDLLNLVLSMVRQLSDRWMSQLAWVTGAQHGVMWTIRHSPAHEGGGLVDGGFDEKEDRRISLRERLVMFFSTMIFNTTCRLGSFDTSLSVSIQKGLGSSWQDGGISGGFAKLRAKAGIGMWDLEFSGGRNIIDWNTSLGAGVSLSVQGVTLRLKIGRGGHKISIPVLLSSETRPGLATVALSMLVGVAAFVQYQIVNPIQMAQLLEAKEEARRTRKVAMERSQSDAEASLELMTVAIERSREQEEEAMGLVITRALFGSAEAVKKATVEMESVKGREIELELVECADALQYLVQESKVLLYTSSKSSIQGVWDPTALEDDERALAVWYNFRGLPHYCIIDSYEPLEIPLRSHRLEIVQPATGSQ</sequence>
<dbReference type="EMBL" id="HBHW01033038">
    <property type="protein sequence ID" value="CAE0057452.1"/>
    <property type="molecule type" value="Transcribed_RNA"/>
</dbReference>
<dbReference type="Pfam" id="PF11875">
    <property type="entry name" value="DnaJ-like_C11_C"/>
    <property type="match status" value="1"/>
</dbReference>
<dbReference type="SMART" id="SM00271">
    <property type="entry name" value="DnaJ"/>
    <property type="match status" value="1"/>
</dbReference>
<dbReference type="GO" id="GO:0042407">
    <property type="term" value="P:cristae formation"/>
    <property type="evidence" value="ECO:0007669"/>
    <property type="project" value="TreeGrafter"/>
</dbReference>
<dbReference type="EMBL" id="HBHW01033040">
    <property type="protein sequence ID" value="CAE0057454.1"/>
    <property type="molecule type" value="Transcribed_RNA"/>
</dbReference>
<organism evidence="4">
    <name type="scientific">Rhodosorus marinus</name>
    <dbReference type="NCBI Taxonomy" id="101924"/>
    <lineage>
        <taxon>Eukaryota</taxon>
        <taxon>Rhodophyta</taxon>
        <taxon>Stylonematophyceae</taxon>
        <taxon>Stylonematales</taxon>
        <taxon>Stylonemataceae</taxon>
        <taxon>Rhodosorus</taxon>
    </lineage>
</organism>
<evidence type="ECO:0000313" key="5">
    <source>
        <dbReference type="EMBL" id="CAE0057458.1"/>
    </source>
</evidence>
<dbReference type="InterPro" id="IPR052243">
    <property type="entry name" value="Mito_inner_membrane_organizer"/>
</dbReference>
<dbReference type="SUPFAM" id="SSF46565">
    <property type="entry name" value="Chaperone J-domain"/>
    <property type="match status" value="1"/>
</dbReference>
<name>A0A7S3EK22_9RHOD</name>
<dbReference type="GO" id="GO:0005739">
    <property type="term" value="C:mitochondrion"/>
    <property type="evidence" value="ECO:0007669"/>
    <property type="project" value="GOC"/>
</dbReference>
<evidence type="ECO:0000313" key="3">
    <source>
        <dbReference type="EMBL" id="CAE0057452.1"/>
    </source>
</evidence>
<gene>
    <name evidence="3" type="ORF">RMAR00112_LOCUS25506</name>
    <name evidence="4" type="ORF">RMAR00112_LOCUS25508</name>
    <name evidence="5" type="ORF">RMAR00112_LOCUS25512</name>
</gene>
<evidence type="ECO:0000313" key="4">
    <source>
        <dbReference type="EMBL" id="CAE0057454.1"/>
    </source>
</evidence>
<dbReference type="InterPro" id="IPR018253">
    <property type="entry name" value="DnaJ_domain_CS"/>
</dbReference>
<feature type="domain" description="J" evidence="2">
    <location>
        <begin position="14"/>
        <end position="82"/>
    </location>
</feature>
<accession>A0A7S3EK22</accession>
<protein>
    <recommendedName>
        <fullName evidence="2">J domain-containing protein</fullName>
    </recommendedName>
</protein>
<dbReference type="PRINTS" id="PR00625">
    <property type="entry name" value="JDOMAIN"/>
</dbReference>
<dbReference type="InterPro" id="IPR024586">
    <property type="entry name" value="DnaJ-like_C11_C"/>
</dbReference>
<proteinExistence type="predicted"/>
<dbReference type="PROSITE" id="PS50076">
    <property type="entry name" value="DNAJ_2"/>
    <property type="match status" value="1"/>
</dbReference>
<dbReference type="PROSITE" id="PS00636">
    <property type="entry name" value="DNAJ_1"/>
    <property type="match status" value="1"/>
</dbReference>
<keyword evidence="1" id="KW-0143">Chaperone</keyword>
<reference evidence="4" key="1">
    <citation type="submission" date="2021-01" db="EMBL/GenBank/DDBJ databases">
        <authorList>
            <person name="Corre E."/>
            <person name="Pelletier E."/>
            <person name="Niang G."/>
            <person name="Scheremetjew M."/>
            <person name="Finn R."/>
            <person name="Kale V."/>
            <person name="Holt S."/>
            <person name="Cochrane G."/>
            <person name="Meng A."/>
            <person name="Brown T."/>
            <person name="Cohen L."/>
        </authorList>
    </citation>
    <scope>NUCLEOTIDE SEQUENCE</scope>
    <source>
        <strain evidence="4">CCMP 769</strain>
    </source>
</reference>
<dbReference type="EMBL" id="HBHW01033044">
    <property type="protein sequence ID" value="CAE0057458.1"/>
    <property type="molecule type" value="Transcribed_RNA"/>
</dbReference>
<dbReference type="Gene3D" id="1.10.287.110">
    <property type="entry name" value="DnaJ domain"/>
    <property type="match status" value="1"/>
</dbReference>
<dbReference type="PANTHER" id="PTHR44157">
    <property type="entry name" value="DNAJ HOMOLOG SUBFAMILY C MEMBER 11"/>
    <property type="match status" value="1"/>
</dbReference>
<dbReference type="InterPro" id="IPR001623">
    <property type="entry name" value="DnaJ_domain"/>
</dbReference>
<evidence type="ECO:0000259" key="2">
    <source>
        <dbReference type="PROSITE" id="PS50076"/>
    </source>
</evidence>
<dbReference type="InterPro" id="IPR036869">
    <property type="entry name" value="J_dom_sf"/>
</dbReference>
<dbReference type="Pfam" id="PF00226">
    <property type="entry name" value="DnaJ"/>
    <property type="match status" value="1"/>
</dbReference>
<dbReference type="AlphaFoldDB" id="A0A7S3EK22"/>
<evidence type="ECO:0000256" key="1">
    <source>
        <dbReference type="ARBA" id="ARBA00023186"/>
    </source>
</evidence>
<dbReference type="CDD" id="cd06257">
    <property type="entry name" value="DnaJ"/>
    <property type="match status" value="1"/>
</dbReference>
<dbReference type="PANTHER" id="PTHR44157:SF1">
    <property type="entry name" value="DNAJ HOMOLOG SUBFAMILY C MEMBER 11"/>
    <property type="match status" value="1"/>
</dbReference>